<dbReference type="AlphaFoldDB" id="A0A4Q1KW17"/>
<evidence type="ECO:0000313" key="4">
    <source>
        <dbReference type="Proteomes" id="UP000289805"/>
    </source>
</evidence>
<dbReference type="EMBL" id="SDJQ01000014">
    <property type="protein sequence ID" value="RXR33434.1"/>
    <property type="molecule type" value="Genomic_DNA"/>
</dbReference>
<gene>
    <name evidence="2" type="ORF">EQW73_10265</name>
    <name evidence="3" type="ORF">EQW78_11725</name>
</gene>
<accession>A0A4Q1KW17</accession>
<evidence type="ECO:0000313" key="3">
    <source>
        <dbReference type="EMBL" id="RXR33434.1"/>
    </source>
</evidence>
<dbReference type="OrthoDB" id="4821324at2"/>
<name>A0A4Q1KW17_9CELL</name>
<evidence type="ECO:0000313" key="5">
    <source>
        <dbReference type="Proteomes" id="UP000290517"/>
    </source>
</evidence>
<dbReference type="RefSeq" id="WP_051702916.1">
    <property type="nucleotide sequence ID" value="NZ_JOFV01000006.1"/>
</dbReference>
<evidence type="ECO:0000256" key="1">
    <source>
        <dbReference type="SAM" id="MobiDB-lite"/>
    </source>
</evidence>
<feature type="compositionally biased region" description="Basic residues" evidence="1">
    <location>
        <begin position="1"/>
        <end position="16"/>
    </location>
</feature>
<comment type="caution">
    <text evidence="3">The sequence shown here is derived from an EMBL/GenBank/DDBJ whole genome shotgun (WGS) entry which is preliminary data.</text>
</comment>
<reference evidence="4 5" key="1">
    <citation type="submission" date="2019-01" db="EMBL/GenBank/DDBJ databases">
        <title>Oerskovia turbata Genome sequencing and assembly.</title>
        <authorList>
            <person name="Dou T."/>
        </authorList>
    </citation>
    <scope>NUCLEOTIDE SEQUENCE [LARGE SCALE GENOMIC DNA]</scope>
    <source>
        <strain evidence="3 4">JCM12123</strain>
        <strain evidence="2 5">JCM3160</strain>
    </source>
</reference>
<dbReference type="Proteomes" id="UP000289805">
    <property type="component" value="Unassembled WGS sequence"/>
</dbReference>
<evidence type="ECO:0000313" key="2">
    <source>
        <dbReference type="EMBL" id="RXR25868.1"/>
    </source>
</evidence>
<protein>
    <submittedName>
        <fullName evidence="3">Uncharacterized protein</fullName>
    </submittedName>
</protein>
<dbReference type="EMBL" id="SDJR01000005">
    <property type="protein sequence ID" value="RXR25868.1"/>
    <property type="molecule type" value="Genomic_DNA"/>
</dbReference>
<organism evidence="3 4">
    <name type="scientific">Oerskovia turbata</name>
    <dbReference type="NCBI Taxonomy" id="1713"/>
    <lineage>
        <taxon>Bacteria</taxon>
        <taxon>Bacillati</taxon>
        <taxon>Actinomycetota</taxon>
        <taxon>Actinomycetes</taxon>
        <taxon>Micrococcales</taxon>
        <taxon>Cellulomonadaceae</taxon>
        <taxon>Oerskovia</taxon>
    </lineage>
</organism>
<keyword evidence="5" id="KW-1185">Reference proteome</keyword>
<dbReference type="Proteomes" id="UP000290517">
    <property type="component" value="Unassembled WGS sequence"/>
</dbReference>
<sequence>MSHGNRPSHPRRRATNRHPVSPLGLPTLRALWERQAAEANGPDGFHHVHGPHTHGWLLDDAVPELLSPVLHPDHDPLEPTFFANLDGPLAEALLARLAPTRLAHRSNGSPPLGSLLRAAAEHPDDVTLHGFVVGPGRCDERLVAEGAILRFEADLLVTEQHAPDCECELLWAYVVDELGLDDALNAPHRIHRIHRADAPDETWWRLLWA</sequence>
<proteinExistence type="predicted"/>
<feature type="region of interest" description="Disordered" evidence="1">
    <location>
        <begin position="1"/>
        <end position="23"/>
    </location>
</feature>